<evidence type="ECO:0000313" key="1">
    <source>
        <dbReference type="EMBL" id="AKH48023.1"/>
    </source>
</evidence>
<protein>
    <submittedName>
        <fullName evidence="1">Uncharacterized protein</fullName>
    </submittedName>
</protein>
<sequence>MLLLHAQCVLNLAQSAGEAGDCRTVRWGLHALILQSDDDTGTLGVLLTTEPRAVAVILGDDPRHQASSSGCSPDRACCCTCTMSSIRAMRSDSQPLGIYPLTPSIFACASMRSSVASCSHSAGMTRPRATASAHSRM</sequence>
<accession>A0A0F7L8W3</accession>
<organism evidence="1">
    <name type="scientific">uncultured marine virus</name>
    <dbReference type="NCBI Taxonomy" id="186617"/>
    <lineage>
        <taxon>Viruses</taxon>
        <taxon>environmental samples</taxon>
    </lineage>
</organism>
<reference evidence="1" key="2">
    <citation type="submission" date="2015-03" db="EMBL/GenBank/DDBJ databases">
        <authorList>
            <person name="Chow C.-E.T."/>
            <person name="Winget D.M."/>
            <person name="White R.A.III."/>
            <person name="Hallam S.J."/>
            <person name="Suttle C.A."/>
        </authorList>
    </citation>
    <scope>NUCLEOTIDE SEQUENCE</scope>
    <source>
        <strain evidence="1">Oxic1_6</strain>
    </source>
</reference>
<proteinExistence type="predicted"/>
<name>A0A0F7L8W3_9VIRU</name>
<dbReference type="EMBL" id="KR029601">
    <property type="protein sequence ID" value="AKH48023.1"/>
    <property type="molecule type" value="Genomic_DNA"/>
</dbReference>
<reference evidence="1" key="1">
    <citation type="journal article" date="2015" name="Front. Microbiol.">
        <title>Combining genomic sequencing methods to explore viral diversity and reveal potential virus-host interactions.</title>
        <authorList>
            <person name="Chow C.E."/>
            <person name="Winget D.M."/>
            <person name="White R.A.III."/>
            <person name="Hallam S.J."/>
            <person name="Suttle C.A."/>
        </authorList>
    </citation>
    <scope>NUCLEOTIDE SEQUENCE</scope>
    <source>
        <strain evidence="1">Oxic1_6</strain>
    </source>
</reference>